<dbReference type="AlphaFoldDB" id="A0AA88DPP6"/>
<organism evidence="1 2">
    <name type="scientific">Ficus carica</name>
    <name type="common">Common fig</name>
    <dbReference type="NCBI Taxonomy" id="3494"/>
    <lineage>
        <taxon>Eukaryota</taxon>
        <taxon>Viridiplantae</taxon>
        <taxon>Streptophyta</taxon>
        <taxon>Embryophyta</taxon>
        <taxon>Tracheophyta</taxon>
        <taxon>Spermatophyta</taxon>
        <taxon>Magnoliopsida</taxon>
        <taxon>eudicotyledons</taxon>
        <taxon>Gunneridae</taxon>
        <taxon>Pentapetalae</taxon>
        <taxon>rosids</taxon>
        <taxon>fabids</taxon>
        <taxon>Rosales</taxon>
        <taxon>Moraceae</taxon>
        <taxon>Ficeae</taxon>
        <taxon>Ficus</taxon>
    </lineage>
</organism>
<dbReference type="Proteomes" id="UP001187192">
    <property type="component" value="Unassembled WGS sequence"/>
</dbReference>
<sequence length="316" mass="33622">MERETFREDGIATEIVTEGDVITTGHDLDGADDPSPMVHIPWLLWLPRVGRAVSSGFLTSSRRLFRLSGVGTSGDGKRQSLDIGIVLGIWNPLSMRSASLGMETAVTEGDSDAILAVSRSTIDKLLLAHSLFLLNFRSNGRVPSYSDAEFRLTLTPSSLVRSTSEPVALSLPPPPQIHTGAGGTLPPPQIRTGAEGTLPPSPPQIYSGTKSLLPLSPHRFTPESEVLSFPPPTPQIHAGAGGPLPSSIGDLGSTPLLPRSGFGPSSSDPVIWVLGPNHLAQSGFCTPHHCRQCDLGLAPHLRFGFLMKRETEGGER</sequence>
<comment type="caution">
    <text evidence="1">The sequence shown here is derived from an EMBL/GenBank/DDBJ whole genome shotgun (WGS) entry which is preliminary data.</text>
</comment>
<evidence type="ECO:0000313" key="1">
    <source>
        <dbReference type="EMBL" id="GMN59203.1"/>
    </source>
</evidence>
<dbReference type="EMBL" id="BTGU01000085">
    <property type="protein sequence ID" value="GMN59203.1"/>
    <property type="molecule type" value="Genomic_DNA"/>
</dbReference>
<reference evidence="1" key="1">
    <citation type="submission" date="2023-07" db="EMBL/GenBank/DDBJ databases">
        <title>draft genome sequence of fig (Ficus carica).</title>
        <authorList>
            <person name="Takahashi T."/>
            <person name="Nishimura K."/>
        </authorList>
    </citation>
    <scope>NUCLEOTIDE SEQUENCE</scope>
</reference>
<accession>A0AA88DPP6</accession>
<proteinExistence type="predicted"/>
<evidence type="ECO:0000313" key="2">
    <source>
        <dbReference type="Proteomes" id="UP001187192"/>
    </source>
</evidence>
<protein>
    <submittedName>
        <fullName evidence="1">Uncharacterized protein</fullName>
    </submittedName>
</protein>
<name>A0AA88DPP6_FICCA</name>
<gene>
    <name evidence="1" type="ORF">TIFTF001_028297</name>
</gene>
<keyword evidence="2" id="KW-1185">Reference proteome</keyword>